<dbReference type="SUPFAM" id="SSF55729">
    <property type="entry name" value="Acyl-CoA N-acyltransferases (Nat)"/>
    <property type="match status" value="1"/>
</dbReference>
<dbReference type="OrthoDB" id="116151at2"/>
<name>A0A0A3IMY2_9BACL</name>
<keyword evidence="3" id="KW-1185">Reference proteome</keyword>
<evidence type="ECO:0000313" key="3">
    <source>
        <dbReference type="Proteomes" id="UP000030416"/>
    </source>
</evidence>
<sequence>MVKEMTKNNKDKYRQFSELENTIPLFSKGWWMDAVCGEDWDVILVEENDKIIAALPYYFEDHEGFKEIRKAPLTQNNGIWISYPPNQKYENRLSLEHRLMSAVIDEIEKLNINKYQQYYHYSITNHLPFFWRGYTQSTRYTYVIADTTNLDELYKNFSSSIRNKIRKAEKSVSVVEDLSIEQFYQLNKMTFERQQLTIPYSLELVSRIDEECDKRNARKIYYAIDKQKQIHSAAYFVWDEKSVYYLMAASDPAFRTSQSLSLLIYEGIKLASRLGKKFDFEGSMKKNIEEHFRQFGAKQFPYHHIQKTF</sequence>
<dbReference type="Pfam" id="PF13480">
    <property type="entry name" value="Acetyltransf_6"/>
    <property type="match status" value="1"/>
</dbReference>
<dbReference type="EMBL" id="JPVN01000027">
    <property type="protein sequence ID" value="KGR76197.1"/>
    <property type="molecule type" value="Genomic_DNA"/>
</dbReference>
<comment type="caution">
    <text evidence="2">The sequence shown here is derived from an EMBL/GenBank/DDBJ whole genome shotgun (WGS) entry which is preliminary data.</text>
</comment>
<reference evidence="2 3" key="1">
    <citation type="submission" date="2014-02" db="EMBL/GenBank/DDBJ databases">
        <title>Draft genome sequence of Lysinibacillus manganicus DSM 26584T.</title>
        <authorList>
            <person name="Zhang F."/>
            <person name="Wang G."/>
            <person name="Zhang L."/>
        </authorList>
    </citation>
    <scope>NUCLEOTIDE SEQUENCE [LARGE SCALE GENOMIC DNA]</scope>
    <source>
        <strain evidence="2 3">DSM 26584</strain>
    </source>
</reference>
<evidence type="ECO:0000313" key="2">
    <source>
        <dbReference type="EMBL" id="KGR76197.1"/>
    </source>
</evidence>
<feature type="domain" description="BioF2-like acetyltransferase" evidence="1">
    <location>
        <begin position="156"/>
        <end position="280"/>
    </location>
</feature>
<dbReference type="InterPro" id="IPR050644">
    <property type="entry name" value="PG_Glycine_Bridge_Synth"/>
</dbReference>
<dbReference type="InterPro" id="IPR038740">
    <property type="entry name" value="BioF2-like_GNAT_dom"/>
</dbReference>
<organism evidence="2 3">
    <name type="scientific">Ureibacillus manganicus DSM 26584</name>
    <dbReference type="NCBI Taxonomy" id="1384049"/>
    <lineage>
        <taxon>Bacteria</taxon>
        <taxon>Bacillati</taxon>
        <taxon>Bacillota</taxon>
        <taxon>Bacilli</taxon>
        <taxon>Bacillales</taxon>
        <taxon>Caryophanaceae</taxon>
        <taxon>Ureibacillus</taxon>
    </lineage>
</organism>
<proteinExistence type="predicted"/>
<dbReference type="Proteomes" id="UP000030416">
    <property type="component" value="Unassembled WGS sequence"/>
</dbReference>
<accession>A0A0A3IMY2</accession>
<dbReference type="PANTHER" id="PTHR36174:SF1">
    <property type="entry name" value="LIPID II:GLYCINE GLYCYLTRANSFERASE"/>
    <property type="match status" value="1"/>
</dbReference>
<evidence type="ECO:0000259" key="1">
    <source>
        <dbReference type="Pfam" id="PF13480"/>
    </source>
</evidence>
<dbReference type="PANTHER" id="PTHR36174">
    <property type="entry name" value="LIPID II:GLYCINE GLYCYLTRANSFERASE"/>
    <property type="match status" value="1"/>
</dbReference>
<gene>
    <name evidence="2" type="ORF">CD29_17065</name>
</gene>
<dbReference type="Gene3D" id="3.40.630.30">
    <property type="match status" value="1"/>
</dbReference>
<protein>
    <recommendedName>
        <fullName evidence="1">BioF2-like acetyltransferase domain-containing protein</fullName>
    </recommendedName>
</protein>
<dbReference type="STRING" id="1384049.CD29_17065"/>
<dbReference type="AlphaFoldDB" id="A0A0A3IMY2"/>
<dbReference type="eggNOG" id="COG2348">
    <property type="taxonomic scope" value="Bacteria"/>
</dbReference>
<dbReference type="InterPro" id="IPR016181">
    <property type="entry name" value="Acyl_CoA_acyltransferase"/>
</dbReference>